<name>A0A422QB02_9TRYP</name>
<feature type="region of interest" description="Disordered" evidence="1">
    <location>
        <begin position="801"/>
        <end position="822"/>
    </location>
</feature>
<feature type="region of interest" description="Disordered" evidence="1">
    <location>
        <begin position="731"/>
        <end position="787"/>
    </location>
</feature>
<evidence type="ECO:0000313" key="2">
    <source>
        <dbReference type="EMBL" id="RNF27144.1"/>
    </source>
</evidence>
<feature type="compositionally biased region" description="Basic and acidic residues" evidence="1">
    <location>
        <begin position="803"/>
        <end position="814"/>
    </location>
</feature>
<feature type="region of interest" description="Disordered" evidence="1">
    <location>
        <begin position="410"/>
        <end position="443"/>
    </location>
</feature>
<dbReference type="GeneID" id="40314253"/>
<comment type="caution">
    <text evidence="2">The sequence shown here is derived from an EMBL/GenBank/DDBJ whole genome shotgun (WGS) entry which is preliminary data.</text>
</comment>
<reference evidence="2 3" key="1">
    <citation type="journal article" date="2018" name="BMC Genomics">
        <title>Genomic comparison of Trypanosoma conorhini and Trypanosoma rangeli to Trypanosoma cruzi strains of high and low virulence.</title>
        <authorList>
            <person name="Bradwell K.R."/>
            <person name="Koparde V.N."/>
            <person name="Matveyev A.V."/>
            <person name="Serrano M.G."/>
            <person name="Alves J.M."/>
            <person name="Parikh H."/>
            <person name="Huang B."/>
            <person name="Lee V."/>
            <person name="Espinosa-Alvarez O."/>
            <person name="Ortiz P.A."/>
            <person name="Costa-Martins A.G."/>
            <person name="Teixeira M.M."/>
            <person name="Buck G.A."/>
        </authorList>
    </citation>
    <scope>NUCLEOTIDE SEQUENCE [LARGE SCALE GENOMIC DNA]</scope>
    <source>
        <strain evidence="2 3">025E</strain>
    </source>
</reference>
<protein>
    <submittedName>
        <fullName evidence="2">Uncharacterized protein</fullName>
    </submittedName>
</protein>
<dbReference type="RefSeq" id="XP_029232350.1">
    <property type="nucleotide sequence ID" value="XM_029367582.1"/>
</dbReference>
<feature type="region of interest" description="Disordered" evidence="1">
    <location>
        <begin position="174"/>
        <end position="205"/>
    </location>
</feature>
<evidence type="ECO:0000256" key="1">
    <source>
        <dbReference type="SAM" id="MobiDB-lite"/>
    </source>
</evidence>
<feature type="compositionally biased region" description="Low complexity" evidence="1">
    <location>
        <begin position="419"/>
        <end position="428"/>
    </location>
</feature>
<sequence>MLEVGEGTAKASPADAEEQSGEDHRLLCALRQLHARLAAAQPAFTEEDIILMAYPSPGGSPTHSPRERDAEGEQDDAPWSLGAEAPGGRRTAKTSAGIGGAASSSPLDGAAPSRSMAVDRETQLTSREFLAAVRNLDAKAIPRNKKAALDALRLLCDGYALTWRDTRHLPSTTLTDPVGSSRSMATSTRDLGTRGNNASFLPTERRPSFASSSSFRVPAYSPPKSLVQLMGRCMESLLVYVNESPSLRTMVTSNVTLLRLLCFVGAESRKLESSCSDKGWRDVDAELSGLMSHWQSFSVTLPLLLALRECYLLEFLLDAALPPTVCSAKYDGIAEVLHEKKRRLMTEMMSSRNGFGAMTKGLPLRSLAAFVSMSVFAEPKLRARVLDRMTGEGLLRTLRSELTGALADSVSLMKTGDGTPSSPTTSRSPSRKTGEAASFSQPELKRAHLDKKPLTGAQDSPLRRLSYCMDILECLTAPNLARDSTCATPVRGVVRATAWASQLEDVRAICACLLRLSALLEGGTQFSSLRPLQDQLMECVCQIASYSAVLYGVVVEALDDTLGERGRGRATGQRDGAAPLLPLLVELLRLKQHAEANGRCVGRWFTWLTECLVPQAFDVPVLTCSRARNGRSWPNGARRKSSTARRDAPILARNLRRDEIQSLSPYFRFATRLVLETTWRYGAEPFLARIALLAYNVLLTQARRPNLVFGQASACYDAVAPLLETSQGVLPGVPPGESASVPRDSFATPTRPGCGTPGSPSLLRGKRGRSVSGGATEAEDEVFVASPSQSPLFLESYSPSALEAEKGRDSDGGSRGDGSPACSLTAPSWRQRLSLSVFLAVFGACLSK</sequence>
<feature type="region of interest" description="Disordered" evidence="1">
    <location>
        <begin position="1"/>
        <end position="20"/>
    </location>
</feature>
<dbReference type="EMBL" id="MKKU01000015">
    <property type="protein sequence ID" value="RNF27144.1"/>
    <property type="molecule type" value="Genomic_DNA"/>
</dbReference>
<dbReference type="OrthoDB" id="266310at2759"/>
<proteinExistence type="predicted"/>
<gene>
    <name evidence="2" type="ORF">Tco025E_00642</name>
</gene>
<evidence type="ECO:0000313" key="3">
    <source>
        <dbReference type="Proteomes" id="UP000284403"/>
    </source>
</evidence>
<accession>A0A422QB02</accession>
<feature type="compositionally biased region" description="Polar residues" evidence="1">
    <location>
        <begin position="174"/>
        <end position="200"/>
    </location>
</feature>
<dbReference type="Proteomes" id="UP000284403">
    <property type="component" value="Unassembled WGS sequence"/>
</dbReference>
<dbReference type="AlphaFoldDB" id="A0A422QB02"/>
<keyword evidence="3" id="KW-1185">Reference proteome</keyword>
<organism evidence="2 3">
    <name type="scientific">Trypanosoma conorhini</name>
    <dbReference type="NCBI Taxonomy" id="83891"/>
    <lineage>
        <taxon>Eukaryota</taxon>
        <taxon>Discoba</taxon>
        <taxon>Euglenozoa</taxon>
        <taxon>Kinetoplastea</taxon>
        <taxon>Metakinetoplastina</taxon>
        <taxon>Trypanosomatida</taxon>
        <taxon>Trypanosomatidae</taxon>
        <taxon>Trypanosoma</taxon>
    </lineage>
</organism>
<feature type="region of interest" description="Disordered" evidence="1">
    <location>
        <begin position="54"/>
        <end position="120"/>
    </location>
</feature>